<reference evidence="1 2" key="1">
    <citation type="journal article" date="2019" name="Environ. Microbiol.">
        <title>At the nexus of three kingdoms: the genome of the mycorrhizal fungus Gigaspora margarita provides insights into plant, endobacterial and fungal interactions.</title>
        <authorList>
            <person name="Venice F."/>
            <person name="Ghignone S."/>
            <person name="Salvioli di Fossalunga A."/>
            <person name="Amselem J."/>
            <person name="Novero M."/>
            <person name="Xianan X."/>
            <person name="Sedzielewska Toro K."/>
            <person name="Morin E."/>
            <person name="Lipzen A."/>
            <person name="Grigoriev I.V."/>
            <person name="Henrissat B."/>
            <person name="Martin F.M."/>
            <person name="Bonfante P."/>
        </authorList>
    </citation>
    <scope>NUCLEOTIDE SEQUENCE [LARGE SCALE GENOMIC DNA]</scope>
    <source>
        <strain evidence="1 2">BEG34</strain>
    </source>
</reference>
<dbReference type="EMBL" id="WTPW01001737">
    <property type="protein sequence ID" value="KAF0417326.1"/>
    <property type="molecule type" value="Genomic_DNA"/>
</dbReference>
<dbReference type="AlphaFoldDB" id="A0A8H3X5W2"/>
<sequence length="69" mass="7790">MNIFTNNIENYNNNYGVNVNDVNNIVMNIDDIEIDFNLVTSLTTCSTSNQSISGARIPQSRIESNIRHI</sequence>
<gene>
    <name evidence="1" type="ORF">F8M41_007333</name>
</gene>
<protein>
    <submittedName>
        <fullName evidence="1">Uncharacterized protein</fullName>
    </submittedName>
</protein>
<comment type="caution">
    <text evidence="1">The sequence shown here is derived from an EMBL/GenBank/DDBJ whole genome shotgun (WGS) entry which is preliminary data.</text>
</comment>
<dbReference type="Proteomes" id="UP000439903">
    <property type="component" value="Unassembled WGS sequence"/>
</dbReference>
<name>A0A8H3X5W2_GIGMA</name>
<evidence type="ECO:0000313" key="2">
    <source>
        <dbReference type="Proteomes" id="UP000439903"/>
    </source>
</evidence>
<proteinExistence type="predicted"/>
<accession>A0A8H3X5W2</accession>
<organism evidence="1 2">
    <name type="scientific">Gigaspora margarita</name>
    <dbReference type="NCBI Taxonomy" id="4874"/>
    <lineage>
        <taxon>Eukaryota</taxon>
        <taxon>Fungi</taxon>
        <taxon>Fungi incertae sedis</taxon>
        <taxon>Mucoromycota</taxon>
        <taxon>Glomeromycotina</taxon>
        <taxon>Glomeromycetes</taxon>
        <taxon>Diversisporales</taxon>
        <taxon>Gigasporaceae</taxon>
        <taxon>Gigaspora</taxon>
    </lineage>
</organism>
<keyword evidence="2" id="KW-1185">Reference proteome</keyword>
<evidence type="ECO:0000313" key="1">
    <source>
        <dbReference type="EMBL" id="KAF0417326.1"/>
    </source>
</evidence>